<feature type="binding site" evidence="7">
    <location>
        <position position="211"/>
    </location>
    <ligand>
        <name>Mg(2+)</name>
        <dbReference type="ChEBI" id="CHEBI:18420"/>
        <label>1</label>
        <note>catalytic</note>
    </ligand>
</feature>
<protein>
    <recommendedName>
        <fullName evidence="8">Inositol-1-monophosphatase</fullName>
        <ecNumber evidence="8">3.1.3.25</ecNumber>
    </recommendedName>
</protein>
<sequence length="258" mass="27562">MLELAKLLDTCEVAARLGAEQLLLWRDRFTAREKSARDLVTDADMASQEAIYKAIRAVYPDHGFLGEESPDPSQLDQPYCWVVDPLDGTTNYVHGFPCYSVSVAVAKAGQVVAGVVFDPLSKACFKAALGQGSWLGDERISVSSAIHLKDSLVAVSFPPDIHSESPDMQAFLRVSPLCQAVRRTGSAALNLSYVACGWLDAHWAASVHSWDSAAGVLLVAEAGGVVGSFAGGDYKLAEGHYCVASSPELYAQVQGLLN</sequence>
<dbReference type="InterPro" id="IPR000760">
    <property type="entry name" value="Inositol_monophosphatase-like"/>
</dbReference>
<dbReference type="EC" id="3.1.3.25" evidence="8"/>
<evidence type="ECO:0000256" key="7">
    <source>
        <dbReference type="PIRSR" id="PIRSR600760-2"/>
    </source>
</evidence>
<feature type="binding site" evidence="7">
    <location>
        <position position="67"/>
    </location>
    <ligand>
        <name>Mg(2+)</name>
        <dbReference type="ChEBI" id="CHEBI:18420"/>
        <label>1</label>
        <note>catalytic</note>
    </ligand>
</feature>
<reference evidence="9 10" key="1">
    <citation type="submission" date="2019-08" db="EMBL/GenBank/DDBJ databases">
        <title>Deep-cultivation of Planctomycetes and their phenomic and genomic characterization uncovers novel biology.</title>
        <authorList>
            <person name="Wiegand S."/>
            <person name="Jogler M."/>
            <person name="Boedeker C."/>
            <person name="Pinto D."/>
            <person name="Vollmers J."/>
            <person name="Rivas-Marin E."/>
            <person name="Kohn T."/>
            <person name="Peeters S.H."/>
            <person name="Heuer A."/>
            <person name="Rast P."/>
            <person name="Oberbeckmann S."/>
            <person name="Bunk B."/>
            <person name="Jeske O."/>
            <person name="Meyerdierks A."/>
            <person name="Storesund J.E."/>
            <person name="Kallscheuer N."/>
            <person name="Luecker S."/>
            <person name="Lage O.M."/>
            <person name="Pohl T."/>
            <person name="Merkel B.J."/>
            <person name="Hornburger P."/>
            <person name="Mueller R.-W."/>
            <person name="Bruemmer F."/>
            <person name="Labrenz M."/>
            <person name="Spormann A.M."/>
            <person name="Op den Camp H."/>
            <person name="Overmann J."/>
            <person name="Amann R."/>
            <person name="Jetten M.S.M."/>
            <person name="Mascher T."/>
            <person name="Medema M.H."/>
            <person name="Devos D.P."/>
            <person name="Kaster A.-K."/>
            <person name="Ovreas L."/>
            <person name="Rohde M."/>
            <person name="Galperin M.Y."/>
            <person name="Jogler C."/>
        </authorList>
    </citation>
    <scope>NUCLEOTIDE SEQUENCE [LARGE SCALE GENOMIC DNA]</scope>
    <source>
        <strain evidence="9 10">Pr1d</strain>
    </source>
</reference>
<dbReference type="PANTHER" id="PTHR20854">
    <property type="entry name" value="INOSITOL MONOPHOSPHATASE"/>
    <property type="match status" value="1"/>
</dbReference>
<feature type="binding site" evidence="7">
    <location>
        <position position="87"/>
    </location>
    <ligand>
        <name>Mg(2+)</name>
        <dbReference type="ChEBI" id="CHEBI:18420"/>
        <label>1</label>
        <note>catalytic</note>
    </ligand>
</feature>
<dbReference type="RefSeq" id="WP_148072817.1">
    <property type="nucleotide sequence ID" value="NZ_CP042913.1"/>
</dbReference>
<dbReference type="GO" id="GO:0046854">
    <property type="term" value="P:phosphatidylinositol phosphate biosynthetic process"/>
    <property type="evidence" value="ECO:0007669"/>
    <property type="project" value="InterPro"/>
</dbReference>
<keyword evidence="6 7" id="KW-0460">Magnesium</keyword>
<keyword evidence="4 7" id="KW-0479">Metal-binding</keyword>
<dbReference type="FunFam" id="3.30.540.10:FF:000003">
    <property type="entry name" value="Inositol-1-monophosphatase"/>
    <property type="match status" value="1"/>
</dbReference>
<dbReference type="GO" id="GO:0007165">
    <property type="term" value="P:signal transduction"/>
    <property type="evidence" value="ECO:0007669"/>
    <property type="project" value="TreeGrafter"/>
</dbReference>
<dbReference type="InterPro" id="IPR020550">
    <property type="entry name" value="Inositol_monophosphatase_CS"/>
</dbReference>
<keyword evidence="10" id="KW-1185">Reference proteome</keyword>
<evidence type="ECO:0000256" key="2">
    <source>
        <dbReference type="ARBA" id="ARBA00001946"/>
    </source>
</evidence>
<dbReference type="AlphaFoldDB" id="A0A5B9Q933"/>
<proteinExistence type="inferred from homology"/>
<dbReference type="PRINTS" id="PR00377">
    <property type="entry name" value="IMPHPHTASES"/>
</dbReference>
<evidence type="ECO:0000256" key="3">
    <source>
        <dbReference type="ARBA" id="ARBA00009759"/>
    </source>
</evidence>
<evidence type="ECO:0000256" key="8">
    <source>
        <dbReference type="RuleBase" id="RU364068"/>
    </source>
</evidence>
<dbReference type="Gene3D" id="3.40.190.80">
    <property type="match status" value="1"/>
</dbReference>
<dbReference type="GO" id="GO:0006020">
    <property type="term" value="P:inositol metabolic process"/>
    <property type="evidence" value="ECO:0007669"/>
    <property type="project" value="TreeGrafter"/>
</dbReference>
<feature type="binding site" evidence="7">
    <location>
        <position position="86"/>
    </location>
    <ligand>
        <name>Mg(2+)</name>
        <dbReference type="ChEBI" id="CHEBI:18420"/>
        <label>1</label>
        <note>catalytic</note>
    </ligand>
</feature>
<dbReference type="PROSITE" id="PS00630">
    <property type="entry name" value="IMP_2"/>
    <property type="match status" value="1"/>
</dbReference>
<dbReference type="OrthoDB" id="9772456at2"/>
<comment type="catalytic activity">
    <reaction evidence="1 8">
        <text>a myo-inositol phosphate + H2O = myo-inositol + phosphate</text>
        <dbReference type="Rhea" id="RHEA:24056"/>
        <dbReference type="ChEBI" id="CHEBI:15377"/>
        <dbReference type="ChEBI" id="CHEBI:17268"/>
        <dbReference type="ChEBI" id="CHEBI:43474"/>
        <dbReference type="ChEBI" id="CHEBI:84139"/>
        <dbReference type="EC" id="3.1.3.25"/>
    </reaction>
</comment>
<name>A0A5B9Q933_9BACT</name>
<dbReference type="InterPro" id="IPR020583">
    <property type="entry name" value="Inositol_monoP_metal-BS"/>
</dbReference>
<dbReference type="KEGG" id="bgok:Pr1d_14030"/>
<dbReference type="Pfam" id="PF00459">
    <property type="entry name" value="Inositol_P"/>
    <property type="match status" value="1"/>
</dbReference>
<organism evidence="9 10">
    <name type="scientific">Bythopirellula goksoeyrii</name>
    <dbReference type="NCBI Taxonomy" id="1400387"/>
    <lineage>
        <taxon>Bacteria</taxon>
        <taxon>Pseudomonadati</taxon>
        <taxon>Planctomycetota</taxon>
        <taxon>Planctomycetia</taxon>
        <taxon>Pirellulales</taxon>
        <taxon>Lacipirellulaceae</taxon>
        <taxon>Bythopirellula</taxon>
    </lineage>
</organism>
<dbReference type="GO" id="GO:0008934">
    <property type="term" value="F:inositol monophosphate 1-phosphatase activity"/>
    <property type="evidence" value="ECO:0007669"/>
    <property type="project" value="InterPro"/>
</dbReference>
<dbReference type="InterPro" id="IPR033942">
    <property type="entry name" value="IMPase"/>
</dbReference>
<dbReference type="CDD" id="cd01639">
    <property type="entry name" value="IMPase"/>
    <property type="match status" value="1"/>
</dbReference>
<keyword evidence="5 8" id="KW-0378">Hydrolase</keyword>
<gene>
    <name evidence="9" type="primary">suhB_1</name>
    <name evidence="9" type="ORF">Pr1d_14030</name>
</gene>
<dbReference type="PANTHER" id="PTHR20854:SF4">
    <property type="entry name" value="INOSITOL-1-MONOPHOSPHATASE-RELATED"/>
    <property type="match status" value="1"/>
</dbReference>
<comment type="cofactor">
    <cofactor evidence="2 7 8">
        <name>Mg(2+)</name>
        <dbReference type="ChEBI" id="CHEBI:18420"/>
    </cofactor>
</comment>
<accession>A0A5B9Q933</accession>
<dbReference type="Gene3D" id="3.30.540.10">
    <property type="entry name" value="Fructose-1,6-Bisphosphatase, subunit A, domain 1"/>
    <property type="match status" value="1"/>
</dbReference>
<dbReference type="Proteomes" id="UP000323917">
    <property type="component" value="Chromosome"/>
</dbReference>
<dbReference type="EMBL" id="CP042913">
    <property type="protein sequence ID" value="QEG34130.1"/>
    <property type="molecule type" value="Genomic_DNA"/>
</dbReference>
<evidence type="ECO:0000256" key="1">
    <source>
        <dbReference type="ARBA" id="ARBA00001033"/>
    </source>
</evidence>
<evidence type="ECO:0000256" key="4">
    <source>
        <dbReference type="ARBA" id="ARBA00022723"/>
    </source>
</evidence>
<dbReference type="SUPFAM" id="SSF56655">
    <property type="entry name" value="Carbohydrate phosphatase"/>
    <property type="match status" value="1"/>
</dbReference>
<feature type="binding site" evidence="7">
    <location>
        <position position="84"/>
    </location>
    <ligand>
        <name>Mg(2+)</name>
        <dbReference type="ChEBI" id="CHEBI:18420"/>
        <label>1</label>
        <note>catalytic</note>
    </ligand>
</feature>
<evidence type="ECO:0000256" key="5">
    <source>
        <dbReference type="ARBA" id="ARBA00022801"/>
    </source>
</evidence>
<comment type="similarity">
    <text evidence="3 8">Belongs to the inositol monophosphatase superfamily.</text>
</comment>
<evidence type="ECO:0000313" key="10">
    <source>
        <dbReference type="Proteomes" id="UP000323917"/>
    </source>
</evidence>
<evidence type="ECO:0000313" key="9">
    <source>
        <dbReference type="EMBL" id="QEG34130.1"/>
    </source>
</evidence>
<evidence type="ECO:0000256" key="6">
    <source>
        <dbReference type="ARBA" id="ARBA00022842"/>
    </source>
</evidence>
<dbReference type="PROSITE" id="PS00629">
    <property type="entry name" value="IMP_1"/>
    <property type="match status" value="1"/>
</dbReference>
<dbReference type="GO" id="GO:0046872">
    <property type="term" value="F:metal ion binding"/>
    <property type="evidence" value="ECO:0007669"/>
    <property type="project" value="UniProtKB-KW"/>
</dbReference>